<dbReference type="Pfam" id="PF07237">
    <property type="entry name" value="DUF1428"/>
    <property type="match status" value="1"/>
</dbReference>
<evidence type="ECO:0000313" key="1">
    <source>
        <dbReference type="EMBL" id="MBB3861433.1"/>
    </source>
</evidence>
<proteinExistence type="predicted"/>
<dbReference type="EMBL" id="JACICY010000006">
    <property type="protein sequence ID" value="MBB3861433.1"/>
    <property type="molecule type" value="Genomic_DNA"/>
</dbReference>
<organism evidence="1 2">
    <name type="scientific">Novosphingobium hassiacum</name>
    <dbReference type="NCBI Taxonomy" id="173676"/>
    <lineage>
        <taxon>Bacteria</taxon>
        <taxon>Pseudomonadati</taxon>
        <taxon>Pseudomonadota</taxon>
        <taxon>Alphaproteobacteria</taxon>
        <taxon>Sphingomonadales</taxon>
        <taxon>Sphingomonadaceae</taxon>
        <taxon>Novosphingobium</taxon>
    </lineage>
</organism>
<dbReference type="InterPro" id="IPR009874">
    <property type="entry name" value="DUF1428"/>
</dbReference>
<dbReference type="Proteomes" id="UP000562395">
    <property type="component" value="Unassembled WGS sequence"/>
</dbReference>
<protein>
    <submittedName>
        <fullName evidence="1">Uncharacterized protein YbaA (DUF1428 family)</fullName>
    </submittedName>
</protein>
<dbReference type="Gene3D" id="3.30.70.100">
    <property type="match status" value="1"/>
</dbReference>
<dbReference type="RefSeq" id="WP_183613934.1">
    <property type="nucleotide sequence ID" value="NZ_JACICY010000006.1"/>
</dbReference>
<keyword evidence="2" id="KW-1185">Reference proteome</keyword>
<gene>
    <name evidence="1" type="ORF">GGQ88_002717</name>
</gene>
<reference evidence="1 2" key="1">
    <citation type="submission" date="2020-08" db="EMBL/GenBank/DDBJ databases">
        <title>Genomic Encyclopedia of Type Strains, Phase IV (KMG-IV): sequencing the most valuable type-strain genomes for metagenomic binning, comparative biology and taxonomic classification.</title>
        <authorList>
            <person name="Goeker M."/>
        </authorList>
    </citation>
    <scope>NUCLEOTIDE SEQUENCE [LARGE SCALE GENOMIC DNA]</scope>
    <source>
        <strain evidence="1 2">DSM 14552</strain>
    </source>
</reference>
<comment type="caution">
    <text evidence="1">The sequence shown here is derived from an EMBL/GenBank/DDBJ whole genome shotgun (WGS) entry which is preliminary data.</text>
</comment>
<evidence type="ECO:0000313" key="2">
    <source>
        <dbReference type="Proteomes" id="UP000562395"/>
    </source>
</evidence>
<sequence>MSYVDGYVIAVPAANREKYEALARSYDAKMIKQGALRVVEAWNDDVPHGKRTDFFRAVEATEGELLIFSWAEWPDKATRDKAQAVLMEEMTQSGEAMDVPFDGARMIFGGFVPFLDLSRPAP</sequence>
<dbReference type="AlphaFoldDB" id="A0A7W5ZYH0"/>
<dbReference type="SUPFAM" id="SSF54909">
    <property type="entry name" value="Dimeric alpha+beta barrel"/>
    <property type="match status" value="1"/>
</dbReference>
<dbReference type="InterPro" id="IPR011008">
    <property type="entry name" value="Dimeric_a/b-barrel"/>
</dbReference>
<accession>A0A7W5ZYH0</accession>
<name>A0A7W5ZYH0_9SPHN</name>
<dbReference type="PIRSF" id="PIRSF007028">
    <property type="entry name" value="UCP007028"/>
    <property type="match status" value="1"/>
</dbReference>